<name>A0A369J3L6_HYPMA</name>
<evidence type="ECO:0000313" key="3">
    <source>
        <dbReference type="Proteomes" id="UP000076154"/>
    </source>
</evidence>
<sequence>MATADHVPRRHWAHRRPQPDSRLNTTRPGKSSVHTGATRLGPSGRADAPLSRPRPSCPKTKHTPCGQTICSRSTQRHPVAPSTSIPVRRSHKQYIRSRPTLRRPP</sequence>
<dbReference type="EMBL" id="LUEZ02000139">
    <property type="protein sequence ID" value="RDB15740.1"/>
    <property type="molecule type" value="Genomic_DNA"/>
</dbReference>
<proteinExistence type="predicted"/>
<feature type="compositionally biased region" description="Basic residues" evidence="1">
    <location>
        <begin position="88"/>
        <end position="105"/>
    </location>
</feature>
<dbReference type="AlphaFoldDB" id="A0A369J3L6"/>
<reference evidence="2" key="1">
    <citation type="submission" date="2018-04" db="EMBL/GenBank/DDBJ databases">
        <title>Whole genome sequencing of Hypsizygus marmoreus.</title>
        <authorList>
            <person name="Choi I.-G."/>
            <person name="Min B."/>
            <person name="Kim J.-G."/>
            <person name="Kim S."/>
            <person name="Oh Y.-L."/>
            <person name="Kong W.-S."/>
            <person name="Park H."/>
            <person name="Jeong J."/>
            <person name="Song E.-S."/>
        </authorList>
    </citation>
    <scope>NUCLEOTIDE SEQUENCE [LARGE SCALE GENOMIC DNA]</scope>
    <source>
        <strain evidence="2">51987-8</strain>
    </source>
</reference>
<dbReference type="InParanoid" id="A0A369J3L6"/>
<feature type="region of interest" description="Disordered" evidence="1">
    <location>
        <begin position="1"/>
        <end position="105"/>
    </location>
</feature>
<evidence type="ECO:0000313" key="2">
    <source>
        <dbReference type="EMBL" id="RDB15740.1"/>
    </source>
</evidence>
<keyword evidence="3" id="KW-1185">Reference proteome</keyword>
<evidence type="ECO:0000256" key="1">
    <source>
        <dbReference type="SAM" id="MobiDB-lite"/>
    </source>
</evidence>
<comment type="caution">
    <text evidence="2">The sequence shown here is derived from an EMBL/GenBank/DDBJ whole genome shotgun (WGS) entry which is preliminary data.</text>
</comment>
<organism evidence="2 3">
    <name type="scientific">Hypsizygus marmoreus</name>
    <name type="common">White beech mushroom</name>
    <name type="synonym">Agaricus marmoreus</name>
    <dbReference type="NCBI Taxonomy" id="39966"/>
    <lineage>
        <taxon>Eukaryota</taxon>
        <taxon>Fungi</taxon>
        <taxon>Dikarya</taxon>
        <taxon>Basidiomycota</taxon>
        <taxon>Agaricomycotina</taxon>
        <taxon>Agaricomycetes</taxon>
        <taxon>Agaricomycetidae</taxon>
        <taxon>Agaricales</taxon>
        <taxon>Tricholomatineae</taxon>
        <taxon>Lyophyllaceae</taxon>
        <taxon>Hypsizygus</taxon>
    </lineage>
</organism>
<protein>
    <submittedName>
        <fullName evidence="2">Uncharacterized protein</fullName>
    </submittedName>
</protein>
<feature type="compositionally biased region" description="Polar residues" evidence="1">
    <location>
        <begin position="21"/>
        <end position="35"/>
    </location>
</feature>
<dbReference type="Proteomes" id="UP000076154">
    <property type="component" value="Unassembled WGS sequence"/>
</dbReference>
<accession>A0A369J3L6</accession>
<gene>
    <name evidence="2" type="ORF">Hypma_003760</name>
</gene>